<sequence length="88" mass="10320">MKQNIKRQLQLQEHEQMARRIGEEARVTRHAIALNRDKCSIAHSSYLYTVVTSSHPSILNFDMWRWMGKFAIVFGPRTLTALKFPTNF</sequence>
<reference evidence="2" key="1">
    <citation type="submission" date="2022-11" db="UniProtKB">
        <authorList>
            <consortium name="WormBaseParasite"/>
        </authorList>
    </citation>
    <scope>IDENTIFICATION</scope>
</reference>
<name>A0A915L8G8_ROMCU</name>
<proteinExistence type="predicted"/>
<keyword evidence="1" id="KW-1185">Reference proteome</keyword>
<evidence type="ECO:0000313" key="1">
    <source>
        <dbReference type="Proteomes" id="UP000887565"/>
    </source>
</evidence>
<protein>
    <submittedName>
        <fullName evidence="2">Uncharacterized protein</fullName>
    </submittedName>
</protein>
<organism evidence="1 2">
    <name type="scientific">Romanomermis culicivorax</name>
    <name type="common">Nematode worm</name>
    <dbReference type="NCBI Taxonomy" id="13658"/>
    <lineage>
        <taxon>Eukaryota</taxon>
        <taxon>Metazoa</taxon>
        <taxon>Ecdysozoa</taxon>
        <taxon>Nematoda</taxon>
        <taxon>Enoplea</taxon>
        <taxon>Dorylaimia</taxon>
        <taxon>Mermithida</taxon>
        <taxon>Mermithoidea</taxon>
        <taxon>Mermithidae</taxon>
        <taxon>Romanomermis</taxon>
    </lineage>
</organism>
<dbReference type="Proteomes" id="UP000887565">
    <property type="component" value="Unplaced"/>
</dbReference>
<dbReference type="WBParaSite" id="nRc.2.0.1.t47334-RA">
    <property type="protein sequence ID" value="nRc.2.0.1.t47334-RA"/>
    <property type="gene ID" value="nRc.2.0.1.g47334"/>
</dbReference>
<dbReference type="AlphaFoldDB" id="A0A915L8G8"/>
<accession>A0A915L8G8</accession>
<evidence type="ECO:0000313" key="2">
    <source>
        <dbReference type="WBParaSite" id="nRc.2.0.1.t47334-RA"/>
    </source>
</evidence>